<reference evidence="2" key="1">
    <citation type="submission" date="2019-08" db="EMBL/GenBank/DDBJ databases">
        <authorList>
            <person name="Kucharzyk K."/>
            <person name="Murdoch R.W."/>
            <person name="Higgins S."/>
            <person name="Loffler F."/>
        </authorList>
    </citation>
    <scope>NUCLEOTIDE SEQUENCE</scope>
</reference>
<gene>
    <name evidence="2" type="primary">yfcE_9</name>
    <name evidence="2" type="ORF">SDC9_93547</name>
</gene>
<dbReference type="InterPro" id="IPR000979">
    <property type="entry name" value="Phosphodiesterase_MJ0936/Vps29"/>
</dbReference>
<dbReference type="InterPro" id="IPR024654">
    <property type="entry name" value="Calcineurin-like_PHP_lpxH"/>
</dbReference>
<dbReference type="PANTHER" id="PTHR11124">
    <property type="entry name" value="VACUOLAR SORTING PROTEIN VPS29"/>
    <property type="match status" value="1"/>
</dbReference>
<dbReference type="InterPro" id="IPR041802">
    <property type="entry name" value="MPP_YfcE"/>
</dbReference>
<name>A0A645A0W7_9ZZZZ</name>
<accession>A0A645A0W7</accession>
<feature type="domain" description="Calcineurin-like phosphoesterase" evidence="1">
    <location>
        <begin position="1"/>
        <end position="162"/>
    </location>
</feature>
<protein>
    <submittedName>
        <fullName evidence="2">Phosphodiesterase YfcE</fullName>
        <ecNumber evidence="2">3.1.4.-</ecNumber>
    </submittedName>
</protein>
<dbReference type="EC" id="3.1.4.-" evidence="2"/>
<proteinExistence type="predicted"/>
<dbReference type="GO" id="GO:0016787">
    <property type="term" value="F:hydrolase activity"/>
    <property type="evidence" value="ECO:0007669"/>
    <property type="project" value="UniProtKB-KW"/>
</dbReference>
<evidence type="ECO:0000313" key="2">
    <source>
        <dbReference type="EMBL" id="MPM46840.1"/>
    </source>
</evidence>
<organism evidence="2">
    <name type="scientific">bioreactor metagenome</name>
    <dbReference type="NCBI Taxonomy" id="1076179"/>
    <lineage>
        <taxon>unclassified sequences</taxon>
        <taxon>metagenomes</taxon>
        <taxon>ecological metagenomes</taxon>
    </lineage>
</organism>
<dbReference type="Gene3D" id="3.60.21.10">
    <property type="match status" value="1"/>
</dbReference>
<dbReference type="NCBIfam" id="NF006988">
    <property type="entry name" value="PRK09453.1"/>
    <property type="match status" value="1"/>
</dbReference>
<dbReference type="SUPFAM" id="SSF56300">
    <property type="entry name" value="Metallo-dependent phosphatases"/>
    <property type="match status" value="1"/>
</dbReference>
<dbReference type="AlphaFoldDB" id="A0A645A0W7"/>
<dbReference type="Pfam" id="PF12850">
    <property type="entry name" value="Metallophos_2"/>
    <property type="match status" value="1"/>
</dbReference>
<evidence type="ECO:0000259" key="1">
    <source>
        <dbReference type="Pfam" id="PF12850"/>
    </source>
</evidence>
<dbReference type="InterPro" id="IPR029052">
    <property type="entry name" value="Metallo-depent_PP-like"/>
</dbReference>
<keyword evidence="2" id="KW-0378">Hydrolase</keyword>
<sequence>MKLFFLSDIHGSYKYAKQGVDAFFKEKADYLIILGDILYHGPRNPLPEEYNPKEVINLLNDIKEKIISVRGNCDSEVDSMVLAFPIMADYAIVLHNNRRIFATHGHLYNEDNLPSLSPKDILIHGHTHIPMTKQVENIFVFNPGSVALPKENHPNTYGIIEENKFFIKTLDGKIYMEFDI</sequence>
<dbReference type="NCBIfam" id="TIGR00040">
    <property type="entry name" value="yfcE"/>
    <property type="match status" value="1"/>
</dbReference>
<dbReference type="EMBL" id="VSSQ01011441">
    <property type="protein sequence ID" value="MPM46840.1"/>
    <property type="molecule type" value="Genomic_DNA"/>
</dbReference>
<comment type="caution">
    <text evidence="2">The sequence shown here is derived from an EMBL/GenBank/DDBJ whole genome shotgun (WGS) entry which is preliminary data.</text>
</comment>
<dbReference type="CDD" id="cd00841">
    <property type="entry name" value="MPP_YfcE"/>
    <property type="match status" value="1"/>
</dbReference>